<feature type="transmembrane region" description="Helical" evidence="8">
    <location>
        <begin position="7"/>
        <end position="24"/>
    </location>
</feature>
<dbReference type="InterPro" id="IPR010213">
    <property type="entry name" value="TF_NusA"/>
</dbReference>
<evidence type="ECO:0000313" key="10">
    <source>
        <dbReference type="EMBL" id="SVA42316.1"/>
    </source>
</evidence>
<evidence type="ECO:0000256" key="6">
    <source>
        <dbReference type="ARBA" id="ARBA00023163"/>
    </source>
</evidence>
<dbReference type="GO" id="GO:0003700">
    <property type="term" value="F:DNA-binding transcription factor activity"/>
    <property type="evidence" value="ECO:0007669"/>
    <property type="project" value="InterPro"/>
</dbReference>
<dbReference type="InterPro" id="IPR025249">
    <property type="entry name" value="TF_NusA_KH_1st"/>
</dbReference>
<dbReference type="CDD" id="cd22529">
    <property type="entry name" value="KH-II_NusA_rpt2"/>
    <property type="match status" value="1"/>
</dbReference>
<keyword evidence="6" id="KW-0804">Transcription</keyword>
<dbReference type="CDD" id="cd02134">
    <property type="entry name" value="KH-II_NusA_rpt1"/>
    <property type="match status" value="1"/>
</dbReference>
<sequence>MHDNKSGLDPLLFFINVFYLYYLIDVMKSNFLIALTQLAAERNLDRDTILSAVEEALSSTFKKESLKSGHNISVKLDTETGDFNVYVVKNVVEEVLDSSIEISLKDAKKINSDSEIGQNILTGKLNEAGGRIEAQTAKQVILQRLREAEKDLIFKEFQGREGEIFSVTVVRIDQKKVFVEMGRAEALLPVNEQMYSERYRVGQKFRILLKDIADTPRGPELIVSRADTILLQKLFEQEVPEISNGSVDIMSIAREAGNRSKVSVVAKQEGIDAVGSCVGLRGIRIQSIVSELQGEKIDVVEWSNDPKILITSSLNPAQVAKVELIEDEKIAIVWVPNQHLSLAIGREGQNARLAAKMTDWKIDIRSVEPEESKEEKVDTKDKLFTPGHGEDVFRKFAEEQIEEELAEEPVAEEEVVEESVTEEEIAEESIPEEEATEEEMTTLRDADEDLFSIEKLFGTNDNQSQIRFAEDIDELKKKSNTNKKSNK</sequence>
<dbReference type="NCBIfam" id="TIGR01953">
    <property type="entry name" value="NusA"/>
    <property type="match status" value="1"/>
</dbReference>
<proteinExistence type="inferred from homology"/>
<dbReference type="EMBL" id="UINC01009433">
    <property type="protein sequence ID" value="SVA42316.1"/>
    <property type="molecule type" value="Genomic_DNA"/>
</dbReference>
<dbReference type="HAMAP" id="MF_00945_B">
    <property type="entry name" value="NusA_B"/>
    <property type="match status" value="1"/>
</dbReference>
<dbReference type="InterPro" id="IPR004087">
    <property type="entry name" value="KH_dom"/>
</dbReference>
<dbReference type="PANTHER" id="PTHR22648">
    <property type="entry name" value="TRANSCRIPTION TERMINATION FACTOR NUSA"/>
    <property type="match status" value="1"/>
</dbReference>
<dbReference type="Pfam" id="PF00575">
    <property type="entry name" value="S1"/>
    <property type="match status" value="1"/>
</dbReference>
<keyword evidence="5" id="KW-0805">Transcription regulation</keyword>
<dbReference type="Pfam" id="PF13184">
    <property type="entry name" value="KH_NusA_1st"/>
    <property type="match status" value="1"/>
</dbReference>
<feature type="region of interest" description="Disordered" evidence="7">
    <location>
        <begin position="411"/>
        <end position="439"/>
    </location>
</feature>
<dbReference type="AlphaFoldDB" id="A0A381VPP8"/>
<dbReference type="InterPro" id="IPR015946">
    <property type="entry name" value="KH_dom-like_a/b"/>
</dbReference>
<dbReference type="GO" id="GO:0005829">
    <property type="term" value="C:cytosol"/>
    <property type="evidence" value="ECO:0007669"/>
    <property type="project" value="TreeGrafter"/>
</dbReference>
<dbReference type="GO" id="GO:0003723">
    <property type="term" value="F:RNA binding"/>
    <property type="evidence" value="ECO:0007669"/>
    <property type="project" value="UniProtKB-KW"/>
</dbReference>
<evidence type="ECO:0000256" key="1">
    <source>
        <dbReference type="ARBA" id="ARBA00022472"/>
    </source>
</evidence>
<dbReference type="FunFam" id="3.30.300.20:FF:000002">
    <property type="entry name" value="Transcription termination/antitermination protein NusA"/>
    <property type="match status" value="1"/>
</dbReference>
<evidence type="ECO:0000259" key="9">
    <source>
        <dbReference type="PROSITE" id="PS50126"/>
    </source>
</evidence>
<dbReference type="Gene3D" id="3.30.300.20">
    <property type="match status" value="2"/>
</dbReference>
<dbReference type="GO" id="GO:0031564">
    <property type="term" value="P:transcription antitermination"/>
    <property type="evidence" value="ECO:0007669"/>
    <property type="project" value="UniProtKB-KW"/>
</dbReference>
<dbReference type="PROSITE" id="PS50126">
    <property type="entry name" value="S1"/>
    <property type="match status" value="1"/>
</dbReference>
<dbReference type="PANTHER" id="PTHR22648:SF0">
    <property type="entry name" value="TRANSCRIPTION TERMINATION_ANTITERMINATION PROTEIN NUSA"/>
    <property type="match status" value="1"/>
</dbReference>
<dbReference type="Gene3D" id="2.40.50.140">
    <property type="entry name" value="Nucleic acid-binding proteins"/>
    <property type="match status" value="1"/>
</dbReference>
<dbReference type="InterPro" id="IPR003029">
    <property type="entry name" value="S1_domain"/>
</dbReference>
<dbReference type="InterPro" id="IPR013735">
    <property type="entry name" value="TF_NusA_N"/>
</dbReference>
<evidence type="ECO:0000256" key="7">
    <source>
        <dbReference type="SAM" id="MobiDB-lite"/>
    </source>
</evidence>
<dbReference type="Pfam" id="PF26594">
    <property type="entry name" value="KH_NusA_2nd"/>
    <property type="match status" value="1"/>
</dbReference>
<dbReference type="GO" id="GO:0006353">
    <property type="term" value="P:DNA-templated transcription termination"/>
    <property type="evidence" value="ECO:0007669"/>
    <property type="project" value="UniProtKB-KW"/>
</dbReference>
<dbReference type="CDD" id="cd04455">
    <property type="entry name" value="S1_NusA"/>
    <property type="match status" value="1"/>
</dbReference>
<dbReference type="SMART" id="SM00322">
    <property type="entry name" value="KH"/>
    <property type="match status" value="2"/>
</dbReference>
<evidence type="ECO:0000256" key="5">
    <source>
        <dbReference type="ARBA" id="ARBA00023015"/>
    </source>
</evidence>
<dbReference type="SMART" id="SM00316">
    <property type="entry name" value="S1"/>
    <property type="match status" value="1"/>
</dbReference>
<dbReference type="InterPro" id="IPR030842">
    <property type="entry name" value="TF_NusA_bacterial"/>
</dbReference>
<gene>
    <name evidence="10" type="ORF">METZ01_LOCUS95170</name>
</gene>
<feature type="domain" description="S1 motif" evidence="9">
    <location>
        <begin position="162"/>
        <end position="226"/>
    </location>
</feature>
<keyword evidence="8" id="KW-1133">Transmembrane helix</keyword>
<evidence type="ECO:0000256" key="4">
    <source>
        <dbReference type="ARBA" id="ARBA00022884"/>
    </source>
</evidence>
<name>A0A381VPP8_9ZZZZ</name>
<dbReference type="Gene3D" id="3.30.1480.10">
    <property type="entry name" value="NusA, N-terminal domain"/>
    <property type="match status" value="1"/>
</dbReference>
<evidence type="ECO:0000256" key="8">
    <source>
        <dbReference type="SAM" id="Phobius"/>
    </source>
</evidence>
<dbReference type="FunFam" id="3.30.300.20:FF:000005">
    <property type="entry name" value="Transcription termination/antitermination protein NusA"/>
    <property type="match status" value="1"/>
</dbReference>
<accession>A0A381VPP8</accession>
<organism evidence="10">
    <name type="scientific">marine metagenome</name>
    <dbReference type="NCBI Taxonomy" id="408172"/>
    <lineage>
        <taxon>unclassified sequences</taxon>
        <taxon>metagenomes</taxon>
        <taxon>ecological metagenomes</taxon>
    </lineage>
</organism>
<dbReference type="InterPro" id="IPR036555">
    <property type="entry name" value="NusA_N_sf"/>
</dbReference>
<reference evidence="10" key="1">
    <citation type="submission" date="2018-05" db="EMBL/GenBank/DDBJ databases">
        <authorList>
            <person name="Lanie J.A."/>
            <person name="Ng W.-L."/>
            <person name="Kazmierczak K.M."/>
            <person name="Andrzejewski T.M."/>
            <person name="Davidsen T.M."/>
            <person name="Wayne K.J."/>
            <person name="Tettelin H."/>
            <person name="Glass J.I."/>
            <person name="Rusch D."/>
            <person name="Podicherti R."/>
            <person name="Tsui H.-C.T."/>
            <person name="Winkler M.E."/>
        </authorList>
    </citation>
    <scope>NUCLEOTIDE SEQUENCE</scope>
</reference>
<evidence type="ECO:0000256" key="2">
    <source>
        <dbReference type="ARBA" id="ARBA00022490"/>
    </source>
</evidence>
<keyword evidence="4" id="KW-0694">RNA-binding</keyword>
<dbReference type="Pfam" id="PF08529">
    <property type="entry name" value="NusA_N"/>
    <property type="match status" value="1"/>
</dbReference>
<protein>
    <recommendedName>
        <fullName evidence="9">S1 motif domain-containing protein</fullName>
    </recommendedName>
</protein>
<dbReference type="SUPFAM" id="SSF50249">
    <property type="entry name" value="Nucleic acid-binding proteins"/>
    <property type="match status" value="1"/>
</dbReference>
<dbReference type="SUPFAM" id="SSF69705">
    <property type="entry name" value="Transcription factor NusA, N-terminal domain"/>
    <property type="match status" value="1"/>
</dbReference>
<keyword evidence="8" id="KW-0812">Transmembrane</keyword>
<keyword evidence="3" id="KW-0889">Transcription antitermination</keyword>
<dbReference type="InterPro" id="IPR009019">
    <property type="entry name" value="KH_sf_prok-type"/>
</dbReference>
<dbReference type="InterPro" id="IPR012340">
    <property type="entry name" value="NA-bd_OB-fold"/>
</dbReference>
<dbReference type="SUPFAM" id="SSF54814">
    <property type="entry name" value="Prokaryotic type KH domain (KH-domain type II)"/>
    <property type="match status" value="2"/>
</dbReference>
<keyword evidence="1" id="KW-0806">Transcription termination</keyword>
<dbReference type="InterPro" id="IPR058582">
    <property type="entry name" value="KH_NusA_2nd"/>
</dbReference>
<keyword evidence="2" id="KW-0963">Cytoplasm</keyword>
<evidence type="ECO:0000256" key="3">
    <source>
        <dbReference type="ARBA" id="ARBA00022814"/>
    </source>
</evidence>
<keyword evidence="8" id="KW-0472">Membrane</keyword>